<reference evidence="4 5" key="1">
    <citation type="journal article" date="2016" name="Nat. Commun.">
        <title>Thousands of microbial genomes shed light on interconnected biogeochemical processes in an aquifer system.</title>
        <authorList>
            <person name="Anantharaman K."/>
            <person name="Brown C.T."/>
            <person name="Hug L.A."/>
            <person name="Sharon I."/>
            <person name="Castelle C.J."/>
            <person name="Probst A.J."/>
            <person name="Thomas B.C."/>
            <person name="Singh A."/>
            <person name="Wilkins M.J."/>
            <person name="Karaoz U."/>
            <person name="Brodie E.L."/>
            <person name="Williams K.H."/>
            <person name="Hubbard S.S."/>
            <person name="Banfield J.F."/>
        </authorList>
    </citation>
    <scope>NUCLEOTIDE SEQUENCE [LARGE SCALE GENOMIC DNA]</scope>
</reference>
<sequence length="103" mass="11164">MRKLCSALLICLILPGLLIGCQKDPDERDPFKAANSNPVRTSQQAGAPDESGASVRAADSEALDQDVLQLQEELETFNKDIADLENFGVESAVSEIDRELDGF</sequence>
<feature type="region of interest" description="Disordered" evidence="2">
    <location>
        <begin position="25"/>
        <end position="59"/>
    </location>
</feature>
<gene>
    <name evidence="4" type="ORF">A2074_04515</name>
</gene>
<dbReference type="PROSITE" id="PS51257">
    <property type="entry name" value="PROKAR_LIPOPROTEIN"/>
    <property type="match status" value="1"/>
</dbReference>
<evidence type="ECO:0000313" key="4">
    <source>
        <dbReference type="EMBL" id="OFW32124.1"/>
    </source>
</evidence>
<feature type="signal peptide" evidence="3">
    <location>
        <begin position="1"/>
        <end position="20"/>
    </location>
</feature>
<accession>A0A1F2UGF5</accession>
<feature type="coiled-coil region" evidence="1">
    <location>
        <begin position="60"/>
        <end position="87"/>
    </location>
</feature>
<dbReference type="Proteomes" id="UP000178086">
    <property type="component" value="Unassembled WGS sequence"/>
</dbReference>
<protein>
    <submittedName>
        <fullName evidence="4">Uncharacterized protein</fullName>
    </submittedName>
</protein>
<evidence type="ECO:0000256" key="3">
    <source>
        <dbReference type="SAM" id="SignalP"/>
    </source>
</evidence>
<feature type="compositionally biased region" description="Polar residues" evidence="2">
    <location>
        <begin position="34"/>
        <end position="45"/>
    </location>
</feature>
<dbReference type="AlphaFoldDB" id="A0A1F2UGF5"/>
<proteinExistence type="predicted"/>
<organism evidence="4 5">
    <name type="scientific">Candidatus Aquicultor primus</name>
    <dbReference type="NCBI Taxonomy" id="1797195"/>
    <lineage>
        <taxon>Bacteria</taxon>
        <taxon>Bacillati</taxon>
        <taxon>Actinomycetota</taxon>
        <taxon>Candidatus Aquicultoria</taxon>
        <taxon>Candidatus Aquicultorales</taxon>
        <taxon>Candidatus Aquicultoraceae</taxon>
        <taxon>Candidatus Aquicultor</taxon>
    </lineage>
</organism>
<dbReference type="EMBL" id="MELI01000104">
    <property type="protein sequence ID" value="OFW32124.1"/>
    <property type="molecule type" value="Genomic_DNA"/>
</dbReference>
<evidence type="ECO:0000256" key="2">
    <source>
        <dbReference type="SAM" id="MobiDB-lite"/>
    </source>
</evidence>
<name>A0A1F2UGF5_9ACTN</name>
<keyword evidence="1" id="KW-0175">Coiled coil</keyword>
<keyword evidence="3" id="KW-0732">Signal</keyword>
<feature type="chain" id="PRO_5039274043" evidence="3">
    <location>
        <begin position="21"/>
        <end position="103"/>
    </location>
</feature>
<comment type="caution">
    <text evidence="4">The sequence shown here is derived from an EMBL/GenBank/DDBJ whole genome shotgun (WGS) entry which is preliminary data.</text>
</comment>
<evidence type="ECO:0000313" key="5">
    <source>
        <dbReference type="Proteomes" id="UP000178086"/>
    </source>
</evidence>
<evidence type="ECO:0000256" key="1">
    <source>
        <dbReference type="SAM" id="Coils"/>
    </source>
</evidence>